<keyword evidence="1" id="KW-0472">Membrane</keyword>
<protein>
    <submittedName>
        <fullName evidence="2">Uncharacterized protein</fullName>
    </submittedName>
</protein>
<feature type="transmembrane region" description="Helical" evidence="1">
    <location>
        <begin position="21"/>
        <end position="46"/>
    </location>
</feature>
<accession>A0A8H7Z8M9</accession>
<organism evidence="2 3">
    <name type="scientific">Ajellomyces capsulatus</name>
    <name type="common">Darling's disease fungus</name>
    <name type="synonym">Histoplasma capsulatum</name>
    <dbReference type="NCBI Taxonomy" id="5037"/>
    <lineage>
        <taxon>Eukaryota</taxon>
        <taxon>Fungi</taxon>
        <taxon>Dikarya</taxon>
        <taxon>Ascomycota</taxon>
        <taxon>Pezizomycotina</taxon>
        <taxon>Eurotiomycetes</taxon>
        <taxon>Eurotiomycetidae</taxon>
        <taxon>Onygenales</taxon>
        <taxon>Ajellomycetaceae</taxon>
        <taxon>Histoplasma</taxon>
    </lineage>
</organism>
<dbReference type="VEuPathDB" id="FungiDB:I7I52_02955"/>
<proteinExistence type="predicted"/>
<evidence type="ECO:0000256" key="1">
    <source>
        <dbReference type="SAM" id="Phobius"/>
    </source>
</evidence>
<name>A0A8H7Z8M9_AJECA</name>
<evidence type="ECO:0000313" key="2">
    <source>
        <dbReference type="EMBL" id="KAG5304571.1"/>
    </source>
</evidence>
<evidence type="ECO:0000313" key="3">
    <source>
        <dbReference type="Proteomes" id="UP000670092"/>
    </source>
</evidence>
<dbReference type="AlphaFoldDB" id="A0A8H7Z8M9"/>
<dbReference type="EMBL" id="JAEVHI010000001">
    <property type="protein sequence ID" value="KAG5304571.1"/>
    <property type="molecule type" value="Genomic_DNA"/>
</dbReference>
<dbReference type="Proteomes" id="UP000670092">
    <property type="component" value="Unassembled WGS sequence"/>
</dbReference>
<sequence length="65" mass="6733">MPKIPGLDRTFNSRGIIRSCPGSILTAVTSTFGFGFGMLKLVVLVLPTSFVGSRSSANSPTSVGT</sequence>
<keyword evidence="1" id="KW-1133">Transmembrane helix</keyword>
<reference evidence="2 3" key="1">
    <citation type="submission" date="2021-01" db="EMBL/GenBank/DDBJ databases">
        <title>Chromosome-level genome assembly of a human fungal pathogen reveals clustering of transcriptionally co-regulated genes.</title>
        <authorList>
            <person name="Voorhies M."/>
            <person name="Cohen S."/>
            <person name="Shea T.P."/>
            <person name="Petrus S."/>
            <person name="Munoz J.F."/>
            <person name="Poplawski S."/>
            <person name="Goldman W.E."/>
            <person name="Michael T."/>
            <person name="Cuomo C.A."/>
            <person name="Sil A."/>
            <person name="Beyhan S."/>
        </authorList>
    </citation>
    <scope>NUCLEOTIDE SEQUENCE [LARGE SCALE GENOMIC DNA]</scope>
    <source>
        <strain evidence="2 3">G184AR</strain>
    </source>
</reference>
<keyword evidence="1" id="KW-0812">Transmembrane</keyword>
<gene>
    <name evidence="2" type="ORF">I7I52_02955</name>
</gene>
<comment type="caution">
    <text evidence="2">The sequence shown here is derived from an EMBL/GenBank/DDBJ whole genome shotgun (WGS) entry which is preliminary data.</text>
</comment>